<dbReference type="Proteomes" id="UP000248714">
    <property type="component" value="Unassembled WGS sequence"/>
</dbReference>
<sequence length="52" mass="5616">MVGGGNTGVQIAADLVTHAGLTWMTCRPPRYMPDEIDGKALFDIAIRRGSVR</sequence>
<comment type="caution">
    <text evidence="1">The sequence shown here is derived from an EMBL/GenBank/DDBJ whole genome shotgun (WGS) entry which is preliminary data.</text>
</comment>
<dbReference type="InterPro" id="IPR036188">
    <property type="entry name" value="FAD/NAD-bd_sf"/>
</dbReference>
<name>A0ABX9DZT9_9PSEU</name>
<accession>A0ABX9DZT9</accession>
<reference evidence="1 2" key="1">
    <citation type="submission" date="2018-06" db="EMBL/GenBank/DDBJ databases">
        <title>Genomic Encyclopedia of Type Strains, Phase IV (KMG-IV): sequencing the most valuable type-strain genomes for metagenomic binning, comparative biology and taxonomic classification.</title>
        <authorList>
            <person name="Goeker M."/>
        </authorList>
    </citation>
    <scope>NUCLEOTIDE SEQUENCE [LARGE SCALE GENOMIC DNA]</scope>
    <source>
        <strain evidence="1 2">DSM 45479</strain>
    </source>
</reference>
<proteinExistence type="predicted"/>
<evidence type="ECO:0000313" key="2">
    <source>
        <dbReference type="Proteomes" id="UP000248714"/>
    </source>
</evidence>
<dbReference type="EMBL" id="QLTT01000011">
    <property type="protein sequence ID" value="RAS60652.1"/>
    <property type="molecule type" value="Genomic_DNA"/>
</dbReference>
<organism evidence="1 2">
    <name type="scientific">Lentzea atacamensis</name>
    <dbReference type="NCBI Taxonomy" id="531938"/>
    <lineage>
        <taxon>Bacteria</taxon>
        <taxon>Bacillati</taxon>
        <taxon>Actinomycetota</taxon>
        <taxon>Actinomycetes</taxon>
        <taxon>Pseudonocardiales</taxon>
        <taxon>Pseudonocardiaceae</taxon>
        <taxon>Lentzea</taxon>
    </lineage>
</organism>
<keyword evidence="2" id="KW-1185">Reference proteome</keyword>
<dbReference type="Gene3D" id="3.50.50.60">
    <property type="entry name" value="FAD/NAD(P)-binding domain"/>
    <property type="match status" value="1"/>
</dbReference>
<dbReference type="RefSeq" id="WP_170166727.1">
    <property type="nucleotide sequence ID" value="NZ_QLTT01000011.1"/>
</dbReference>
<evidence type="ECO:0000313" key="1">
    <source>
        <dbReference type="EMBL" id="RAS60652.1"/>
    </source>
</evidence>
<gene>
    <name evidence="1" type="ORF">C8D87_11170</name>
</gene>
<protein>
    <submittedName>
        <fullName evidence="1">Uncharacterized protein</fullName>
    </submittedName>
</protein>